<dbReference type="InterPro" id="IPR045863">
    <property type="entry name" value="CorA_TM1_TM2"/>
</dbReference>
<dbReference type="SUPFAM" id="SSF144083">
    <property type="entry name" value="Magnesium transport protein CorA, transmembrane region"/>
    <property type="match status" value="1"/>
</dbReference>
<sequence length="974" mass="110391">MPQADDSVPGTPHKSQQTKPDAAQSEIASGPAISNDSHGISFAFELQDKIPKSTGSELGFAIDGAQSGSEPASGTTDITISPTATENSPTVITSAGNPFIHEDQSSDLKATLNEAMLESHYDRTKSFLPRDAVERLVNPTSIKSYWLAHAEHRYHDKYSDVTNYVCGTKARKNRQGRLIFVALLFIDEPGLILDVMKDKVYDVDLPLVCINKVGTEFQLARKNDKTRPLKCFNKWKTTQRLAFENLQWQVTAPVFSKVEKISQSSDLKVVELDDRCVLPLTDYDVKSRYQGNSEVVRVKIHDAHQDFGPEKNESFALKSLKSEDLMGFRLEAEALAKIKPKPHLVSVVAAFRYRNKYHFLFRWAEGGNLADLWSQQKPVTNRDSVCWLAQQCHGLADGLDGIHNAKFSETEVGNIRDSLTPISTIPEEPSDRLGIPTVKGDDKDCGRHGDIKPQNILWFKQDRNRYGRGVLRISDFGLTTFHSARTTKVANIVPVTYTYAAPERDIDSDLSRPFDIWSLGCVYLEFLTWFLLGPERLNEFKIQRLSKKDDRANFITDEFYSIHRPQSGEYATWINELKELPECSQFLVEFLEYIQTRMMVVDKTKRDKCGHVKRKLKEISVRPLRLSYFRPMETGRHGLNRSSDEWSDDMALTVTYSPENKSTQAVVFGCSNIARETFMNRLPVCDFMVYHPLTLPTMFAEAVNMSMISGHINSADPARSARATNDPDLMRLWLKVSYLKRGMEAWRQQLENMITHCEELTRDRFRVSDTFDDSAGSTPVNTILSINVSAKSGDTDRQFDELKDLEDSGRRIHQRLVVLKCEYDEKIRNCDTIVEGMTLAAQLEWNQIGQVDAQTNLEISKYNLEIATSTGNDSKQMRSIAVLTMIFLPATFVTSLFSMSFFDLGPEPENGKVSPWIWLYVVVTAGFTGVTVSAWYFWTILRPARRYKQALAKDDVELQSLTTTSTLVRKDSGK</sequence>
<evidence type="ECO:0000256" key="5">
    <source>
        <dbReference type="SAM" id="MobiDB-lite"/>
    </source>
</evidence>
<feature type="compositionally biased region" description="Polar residues" evidence="5">
    <location>
        <begin position="66"/>
        <end position="96"/>
    </location>
</feature>
<organism evidence="8 9">
    <name type="scientific">Cytospora schulzeri</name>
    <dbReference type="NCBI Taxonomy" id="448051"/>
    <lineage>
        <taxon>Eukaryota</taxon>
        <taxon>Fungi</taxon>
        <taxon>Dikarya</taxon>
        <taxon>Ascomycota</taxon>
        <taxon>Pezizomycotina</taxon>
        <taxon>Sordariomycetes</taxon>
        <taxon>Sordariomycetidae</taxon>
        <taxon>Diaporthales</taxon>
        <taxon>Cytosporaceae</taxon>
        <taxon>Cytospora</taxon>
    </lineage>
</organism>
<dbReference type="STRING" id="356882.A0A423VF24"/>
<dbReference type="Gene3D" id="1.10.510.10">
    <property type="entry name" value="Transferase(Phosphotransferase) domain 1"/>
    <property type="match status" value="2"/>
</dbReference>
<feature type="region of interest" description="Disordered" evidence="5">
    <location>
        <begin position="55"/>
        <end position="100"/>
    </location>
</feature>
<reference evidence="8 9" key="1">
    <citation type="submission" date="2015-09" db="EMBL/GenBank/DDBJ databases">
        <title>Host preference determinants of Valsa canker pathogens revealed by comparative genomics.</title>
        <authorList>
            <person name="Yin Z."/>
            <person name="Huang L."/>
        </authorList>
    </citation>
    <scope>NUCLEOTIDE SEQUENCE [LARGE SCALE GENOMIC DNA]</scope>
    <source>
        <strain evidence="8 9">03-1</strain>
    </source>
</reference>
<keyword evidence="2 6" id="KW-0812">Transmembrane</keyword>
<dbReference type="InterPro" id="IPR011009">
    <property type="entry name" value="Kinase-like_dom_sf"/>
</dbReference>
<keyword evidence="3 6" id="KW-1133">Transmembrane helix</keyword>
<evidence type="ECO:0000256" key="6">
    <source>
        <dbReference type="SAM" id="Phobius"/>
    </source>
</evidence>
<feature type="transmembrane region" description="Helical" evidence="6">
    <location>
        <begin position="514"/>
        <end position="532"/>
    </location>
</feature>
<evidence type="ECO:0000256" key="3">
    <source>
        <dbReference type="ARBA" id="ARBA00022989"/>
    </source>
</evidence>
<dbReference type="GO" id="GO:0004674">
    <property type="term" value="F:protein serine/threonine kinase activity"/>
    <property type="evidence" value="ECO:0007669"/>
    <property type="project" value="TreeGrafter"/>
</dbReference>
<dbReference type="PANTHER" id="PTHR24359:SF37">
    <property type="entry name" value="PROTEIN KINASE DOMAIN-CONTAINING PROTEIN"/>
    <property type="match status" value="1"/>
</dbReference>
<feature type="region of interest" description="Disordered" evidence="5">
    <location>
        <begin position="1"/>
        <end position="36"/>
    </location>
</feature>
<evidence type="ECO:0000259" key="7">
    <source>
        <dbReference type="PROSITE" id="PS50011"/>
    </source>
</evidence>
<evidence type="ECO:0000313" key="8">
    <source>
        <dbReference type="EMBL" id="ROV89600.1"/>
    </source>
</evidence>
<dbReference type="AlphaFoldDB" id="A0A423VF24"/>
<comment type="subcellular location">
    <subcellularLocation>
        <location evidence="1">Membrane</location>
        <topology evidence="1">Multi-pass membrane protein</topology>
    </subcellularLocation>
</comment>
<dbReference type="GO" id="GO:0016020">
    <property type="term" value="C:membrane"/>
    <property type="evidence" value="ECO:0007669"/>
    <property type="project" value="UniProtKB-SubCell"/>
</dbReference>
<dbReference type="EMBL" id="LKEA01000069">
    <property type="protein sequence ID" value="ROV89600.1"/>
    <property type="molecule type" value="Genomic_DNA"/>
</dbReference>
<dbReference type="Pfam" id="PF00069">
    <property type="entry name" value="Pkinase"/>
    <property type="match status" value="1"/>
</dbReference>
<feature type="domain" description="Protein kinase" evidence="7">
    <location>
        <begin position="255"/>
        <end position="629"/>
    </location>
</feature>
<evidence type="ECO:0000256" key="1">
    <source>
        <dbReference type="ARBA" id="ARBA00004141"/>
    </source>
</evidence>
<keyword evidence="4 6" id="KW-0472">Membrane</keyword>
<dbReference type="PANTHER" id="PTHR24359">
    <property type="entry name" value="SERINE/THREONINE-PROTEIN KINASE SBK1"/>
    <property type="match status" value="1"/>
</dbReference>
<evidence type="ECO:0000313" key="9">
    <source>
        <dbReference type="Proteomes" id="UP000283895"/>
    </source>
</evidence>
<proteinExistence type="predicted"/>
<feature type="transmembrane region" description="Helical" evidence="6">
    <location>
        <begin position="917"/>
        <end position="938"/>
    </location>
</feature>
<gene>
    <name evidence="8" type="ORF">VMCG_09923</name>
</gene>
<name>A0A423VF24_9PEZI</name>
<dbReference type="Proteomes" id="UP000283895">
    <property type="component" value="Unassembled WGS sequence"/>
</dbReference>
<evidence type="ECO:0000256" key="4">
    <source>
        <dbReference type="ARBA" id="ARBA00023136"/>
    </source>
</evidence>
<dbReference type="Gene3D" id="1.20.58.340">
    <property type="entry name" value="Magnesium transport protein CorA, transmembrane region"/>
    <property type="match status" value="1"/>
</dbReference>
<keyword evidence="9" id="KW-1185">Reference proteome</keyword>
<dbReference type="CDD" id="cd00180">
    <property type="entry name" value="PKc"/>
    <property type="match status" value="1"/>
</dbReference>
<dbReference type="InterPro" id="IPR000719">
    <property type="entry name" value="Prot_kinase_dom"/>
</dbReference>
<accession>A0A423VF24</accession>
<feature type="transmembrane region" description="Helical" evidence="6">
    <location>
        <begin position="880"/>
        <end position="902"/>
    </location>
</feature>
<dbReference type="GO" id="GO:0005524">
    <property type="term" value="F:ATP binding"/>
    <property type="evidence" value="ECO:0007669"/>
    <property type="project" value="InterPro"/>
</dbReference>
<dbReference type="PROSITE" id="PS50011">
    <property type="entry name" value="PROTEIN_KINASE_DOM"/>
    <property type="match status" value="1"/>
</dbReference>
<comment type="caution">
    <text evidence="8">The sequence shown here is derived from an EMBL/GenBank/DDBJ whole genome shotgun (WGS) entry which is preliminary data.</text>
</comment>
<evidence type="ECO:0000256" key="2">
    <source>
        <dbReference type="ARBA" id="ARBA00022692"/>
    </source>
</evidence>
<dbReference type="OrthoDB" id="4062651at2759"/>
<dbReference type="SUPFAM" id="SSF56112">
    <property type="entry name" value="Protein kinase-like (PK-like)"/>
    <property type="match status" value="1"/>
</dbReference>
<dbReference type="SMART" id="SM00220">
    <property type="entry name" value="S_TKc"/>
    <property type="match status" value="1"/>
</dbReference>
<protein>
    <recommendedName>
        <fullName evidence="7">Protein kinase domain-containing protein</fullName>
    </recommendedName>
</protein>